<dbReference type="EMBL" id="BAAAZC010000005">
    <property type="protein sequence ID" value="GAA3961102.1"/>
    <property type="molecule type" value="Genomic_DNA"/>
</dbReference>
<evidence type="ECO:0000313" key="1">
    <source>
        <dbReference type="EMBL" id="GAA3961102.1"/>
    </source>
</evidence>
<sequence>MGAAITTLIMEKTSLVKMSSKNFCTEGGIGNMSEMRSIPTTNPNVVMMITGKSQPEILLKLRLKELPSCFLLF</sequence>
<evidence type="ECO:0000313" key="2">
    <source>
        <dbReference type="Proteomes" id="UP001500742"/>
    </source>
</evidence>
<accession>A0ABP7P7U5</accession>
<gene>
    <name evidence="1" type="ORF">GCM10022210_06170</name>
</gene>
<name>A0ABP7P7U5_9SPHI</name>
<organism evidence="1 2">
    <name type="scientific">Mucilaginibacter dorajii</name>
    <dbReference type="NCBI Taxonomy" id="692994"/>
    <lineage>
        <taxon>Bacteria</taxon>
        <taxon>Pseudomonadati</taxon>
        <taxon>Bacteroidota</taxon>
        <taxon>Sphingobacteriia</taxon>
        <taxon>Sphingobacteriales</taxon>
        <taxon>Sphingobacteriaceae</taxon>
        <taxon>Mucilaginibacter</taxon>
    </lineage>
</organism>
<comment type="caution">
    <text evidence="1">The sequence shown here is derived from an EMBL/GenBank/DDBJ whole genome shotgun (WGS) entry which is preliminary data.</text>
</comment>
<proteinExistence type="predicted"/>
<keyword evidence="2" id="KW-1185">Reference proteome</keyword>
<protein>
    <submittedName>
        <fullName evidence="1">Uncharacterized protein</fullName>
    </submittedName>
</protein>
<dbReference type="Proteomes" id="UP001500742">
    <property type="component" value="Unassembled WGS sequence"/>
</dbReference>
<reference evidence="2" key="1">
    <citation type="journal article" date="2019" name="Int. J. Syst. Evol. Microbiol.">
        <title>The Global Catalogue of Microorganisms (GCM) 10K type strain sequencing project: providing services to taxonomists for standard genome sequencing and annotation.</title>
        <authorList>
            <consortium name="The Broad Institute Genomics Platform"/>
            <consortium name="The Broad Institute Genome Sequencing Center for Infectious Disease"/>
            <person name="Wu L."/>
            <person name="Ma J."/>
        </authorList>
    </citation>
    <scope>NUCLEOTIDE SEQUENCE [LARGE SCALE GENOMIC DNA]</scope>
    <source>
        <strain evidence="2">JCM 16601</strain>
    </source>
</reference>